<evidence type="ECO:0000313" key="3">
    <source>
        <dbReference type="Proteomes" id="UP000241421"/>
    </source>
</evidence>
<evidence type="ECO:0000259" key="1">
    <source>
        <dbReference type="Pfam" id="PF10988"/>
    </source>
</evidence>
<protein>
    <submittedName>
        <fullName evidence="2">DUF2807 domain-containing protein</fullName>
    </submittedName>
</protein>
<dbReference type="Pfam" id="PF10988">
    <property type="entry name" value="DUF2807"/>
    <property type="match status" value="1"/>
</dbReference>
<dbReference type="AlphaFoldDB" id="A0A2U2HG35"/>
<dbReference type="PANTHER" id="PTHR39200:SF1">
    <property type="entry name" value="AUTO-TRANSPORTER ADHESIN HEAD GIN DOMAIN-CONTAINING PROTEIN-RELATED"/>
    <property type="match status" value="1"/>
</dbReference>
<dbReference type="OrthoDB" id="8742282at2"/>
<name>A0A2U2HG35_9BURK</name>
<keyword evidence="3" id="KW-1185">Reference proteome</keyword>
<dbReference type="Gene3D" id="2.160.20.120">
    <property type="match status" value="1"/>
</dbReference>
<comment type="caution">
    <text evidence="2">The sequence shown here is derived from an EMBL/GenBank/DDBJ whole genome shotgun (WGS) entry which is preliminary data.</text>
</comment>
<feature type="domain" description="Putative auto-transporter adhesin head GIN" evidence="1">
    <location>
        <begin position="157"/>
        <end position="252"/>
    </location>
</feature>
<proteinExistence type="predicted"/>
<organism evidence="2 3">
    <name type="scientific">Massilia glaciei</name>
    <dbReference type="NCBI Taxonomy" id="1524097"/>
    <lineage>
        <taxon>Bacteria</taxon>
        <taxon>Pseudomonadati</taxon>
        <taxon>Pseudomonadota</taxon>
        <taxon>Betaproteobacteria</taxon>
        <taxon>Burkholderiales</taxon>
        <taxon>Oxalobacteraceae</taxon>
        <taxon>Telluria group</taxon>
        <taxon>Massilia</taxon>
    </lineage>
</organism>
<evidence type="ECO:0000313" key="2">
    <source>
        <dbReference type="EMBL" id="PWF43680.1"/>
    </source>
</evidence>
<accession>A0A2U2HG35</accession>
<sequence length="269" mass="28260">MRTLIKIGFGLLLLAFVLIGLTYSMLRAQGISGPSNREGRTITSDTRTLGPGVRTVSLNGPIDMTLRQGPVGSLVVRGEKRLIDHVVTTQDDGELRITIKGMLMHHRTPLQLVLVLPSIEGVQVKGSGDSTVNGFSGEHLDVQLRGSGSVKVNGRFKDVTAEMTGSGDLDVSAGNCDQLNGQLRGSGKLTVVGACTTLDANLTGSGDLDARHLTVQQATVKLQGSGTAVLQAVESVDVTLRGNGDVIVHGKPAERNVSRTGSGEVVFKE</sequence>
<dbReference type="Proteomes" id="UP000241421">
    <property type="component" value="Unassembled WGS sequence"/>
</dbReference>
<reference evidence="2 3" key="1">
    <citation type="submission" date="2018-04" db="EMBL/GenBank/DDBJ databases">
        <title>Massilia violaceinigra sp. nov., a novel purple-pigmented bacterium isolated from Tianshan glacier, Xinjiang, China.</title>
        <authorList>
            <person name="Wang H."/>
        </authorList>
    </citation>
    <scope>NUCLEOTIDE SEQUENCE [LARGE SCALE GENOMIC DNA]</scope>
    <source>
        <strain evidence="2 3">B448-2</strain>
    </source>
</reference>
<dbReference type="RefSeq" id="WP_106759224.1">
    <property type="nucleotide sequence ID" value="NZ_PXWF02000275.1"/>
</dbReference>
<dbReference type="PANTHER" id="PTHR39200">
    <property type="entry name" value="HYPOTHETICAL EXPORTED PROTEIN"/>
    <property type="match status" value="1"/>
</dbReference>
<dbReference type="EMBL" id="PXWF02000275">
    <property type="protein sequence ID" value="PWF43680.1"/>
    <property type="molecule type" value="Genomic_DNA"/>
</dbReference>
<gene>
    <name evidence="2" type="ORF">C7C56_020525</name>
</gene>
<dbReference type="InterPro" id="IPR021255">
    <property type="entry name" value="DUF2807"/>
</dbReference>